<accession>A0A8I2YNA4</accession>
<dbReference type="AlphaFoldDB" id="A0A8I2YNA4"/>
<sequence>MSLSWAALASHVVHAQSCEFVFQLVHSLITYKIACPPAPQLRNVWLRDLFCRDSFVVGGFGLSHGPCAKFTTTMKRHKNLSTSRRVKGSFCRDSLSTEKSVTLLLNIHLNRVREEQRQAEQTSAACQLRERIIEAAMEIGDFTDDFPYPEHGDQQDNQEPTDEEVDADEMELVGTERMFSTYFLTAT</sequence>
<protein>
    <submittedName>
        <fullName evidence="3">Uncharacterized protein</fullName>
    </submittedName>
</protein>
<feature type="signal peptide" evidence="2">
    <location>
        <begin position="1"/>
        <end position="15"/>
    </location>
</feature>
<dbReference type="Proteomes" id="UP000683000">
    <property type="component" value="Unassembled WGS sequence"/>
</dbReference>
<proteinExistence type="predicted"/>
<dbReference type="EMBL" id="JAGFBS010000018">
    <property type="protein sequence ID" value="KAG6374263.1"/>
    <property type="molecule type" value="Genomic_DNA"/>
</dbReference>
<evidence type="ECO:0000256" key="2">
    <source>
        <dbReference type="SAM" id="SignalP"/>
    </source>
</evidence>
<reference evidence="3" key="1">
    <citation type="submission" date="2021-03" db="EMBL/GenBank/DDBJ databases">
        <title>Evolutionary innovations through gain and loss of genes in the ectomycorrhizal Boletales.</title>
        <authorList>
            <person name="Wu G."/>
            <person name="Miyauchi S."/>
            <person name="Morin E."/>
            <person name="Yang Z.-L."/>
            <person name="Xu J."/>
            <person name="Martin F.M."/>
        </authorList>
    </citation>
    <scope>NUCLEOTIDE SEQUENCE</scope>
    <source>
        <strain evidence="3">BR01</strain>
    </source>
</reference>
<feature type="chain" id="PRO_5034818761" evidence="2">
    <location>
        <begin position="16"/>
        <end position="187"/>
    </location>
</feature>
<evidence type="ECO:0000256" key="1">
    <source>
        <dbReference type="SAM" id="MobiDB-lite"/>
    </source>
</evidence>
<evidence type="ECO:0000313" key="3">
    <source>
        <dbReference type="EMBL" id="KAG6374263.1"/>
    </source>
</evidence>
<feature type="region of interest" description="Disordered" evidence="1">
    <location>
        <begin position="144"/>
        <end position="166"/>
    </location>
</feature>
<evidence type="ECO:0000313" key="4">
    <source>
        <dbReference type="Proteomes" id="UP000683000"/>
    </source>
</evidence>
<keyword evidence="2" id="KW-0732">Signal</keyword>
<name>A0A8I2YNA4_9AGAM</name>
<keyword evidence="4" id="KW-1185">Reference proteome</keyword>
<comment type="caution">
    <text evidence="3">The sequence shown here is derived from an EMBL/GenBank/DDBJ whole genome shotgun (WGS) entry which is preliminary data.</text>
</comment>
<gene>
    <name evidence="3" type="ORF">JVT61DRAFT_4280</name>
</gene>
<organism evidence="3 4">
    <name type="scientific">Boletus reticuloceps</name>
    <dbReference type="NCBI Taxonomy" id="495285"/>
    <lineage>
        <taxon>Eukaryota</taxon>
        <taxon>Fungi</taxon>
        <taxon>Dikarya</taxon>
        <taxon>Basidiomycota</taxon>
        <taxon>Agaricomycotina</taxon>
        <taxon>Agaricomycetes</taxon>
        <taxon>Agaricomycetidae</taxon>
        <taxon>Boletales</taxon>
        <taxon>Boletineae</taxon>
        <taxon>Boletaceae</taxon>
        <taxon>Boletoideae</taxon>
        <taxon>Boletus</taxon>
    </lineage>
</organism>